<dbReference type="EMBL" id="AP018732">
    <property type="protein sequence ID" value="BBE42447.1"/>
    <property type="molecule type" value="Genomic_DNA"/>
</dbReference>
<keyword evidence="1" id="KW-1133">Transmembrane helix</keyword>
<evidence type="ECO:0000256" key="1">
    <source>
        <dbReference type="SAM" id="Phobius"/>
    </source>
</evidence>
<organism evidence="2 3">
    <name type="scientific">Conexivisphaera calida</name>
    <dbReference type="NCBI Taxonomy" id="1874277"/>
    <lineage>
        <taxon>Archaea</taxon>
        <taxon>Nitrososphaerota</taxon>
        <taxon>Conexivisphaeria</taxon>
        <taxon>Conexivisphaerales</taxon>
        <taxon>Conexivisphaeraceae</taxon>
        <taxon>Conexivisphaera</taxon>
    </lineage>
</organism>
<sequence>MASRFIRIITSNWYSFVGFVLVIAAVALSTIFAYQHAAILVASSFSVLSVGASLLATGLHEYSNFLSSTTELELKDGGELEILYPFVSRDVAGEGCVHGILAQDIGRVYTISAVLYNGGRAIAKYVKAALTLDEIEARDGQGGRVKTRISGELLPWAVPEPQFGDPRHAINVNPYQAARLCLFDFYPDEQNAEIVNVDIYREYDPKYEQYETQNMTKLDKDRELRLTIAVSGENLRHPLIFCLSVTLESLTKIVDSYKRETLKPEDLRKELKLSTQCESVTRSR</sequence>
<dbReference type="Proteomes" id="UP000509448">
    <property type="component" value="Chromosome"/>
</dbReference>
<dbReference type="KEGG" id="ccai:NAS2_1058"/>
<evidence type="ECO:0000313" key="3">
    <source>
        <dbReference type="Proteomes" id="UP000509448"/>
    </source>
</evidence>
<keyword evidence="1" id="KW-0472">Membrane</keyword>
<protein>
    <submittedName>
        <fullName evidence="2">Uncharacterized protein</fullName>
    </submittedName>
</protein>
<proteinExistence type="predicted"/>
<gene>
    <name evidence="2" type="ORF">NAS2_1058</name>
</gene>
<accession>A0A4P2VEM1</accession>
<reference evidence="2 3" key="1">
    <citation type="journal article" date="2019" name="ISME J.">
        <title>Isolation and characterization of a thermophilic sulfur- and iron-reducing thaumarchaeote from a terrestrial acidic hot spring.</title>
        <authorList>
            <person name="Kato S."/>
            <person name="Itoh T."/>
            <person name="Yuki M."/>
            <person name="Nagamori M."/>
            <person name="Ohnishi M."/>
            <person name="Uematsu K."/>
            <person name="Suzuki K."/>
            <person name="Takashina T."/>
            <person name="Ohkuma M."/>
        </authorList>
    </citation>
    <scope>NUCLEOTIDE SEQUENCE [LARGE SCALE GENOMIC DNA]</scope>
    <source>
        <strain evidence="2 3">NAS-02</strain>
    </source>
</reference>
<name>A0A4P2VEM1_9ARCH</name>
<feature type="transmembrane region" description="Helical" evidence="1">
    <location>
        <begin position="12"/>
        <end position="32"/>
    </location>
</feature>
<keyword evidence="3" id="KW-1185">Reference proteome</keyword>
<dbReference type="AlphaFoldDB" id="A0A4P2VEM1"/>
<keyword evidence="1" id="KW-0812">Transmembrane</keyword>
<evidence type="ECO:0000313" key="2">
    <source>
        <dbReference type="EMBL" id="BBE42447.1"/>
    </source>
</evidence>